<dbReference type="AlphaFoldDB" id="A0AAV8Y920"/>
<keyword evidence="1" id="KW-0732">Signal</keyword>
<accession>A0AAV8Y920</accession>
<keyword evidence="3" id="KW-1185">Reference proteome</keyword>
<proteinExistence type="predicted"/>
<evidence type="ECO:0000313" key="3">
    <source>
        <dbReference type="Proteomes" id="UP001162162"/>
    </source>
</evidence>
<sequence>MASKSLCLSILLTLFIVNEVRSGIIFDGIDKTIKGTKCTLHKIGEKLYQHQHEGDPCEDQENVSENFDENANKIEKLYDDVGKKGKMYYTPRRILSRHPLQHQDFLPFSVLIEETTPRDMDNRKAMPLVKMEDD</sequence>
<feature type="chain" id="PRO_5043832663" evidence="1">
    <location>
        <begin position="23"/>
        <end position="134"/>
    </location>
</feature>
<name>A0AAV8Y920_9CUCU</name>
<reference evidence="2" key="1">
    <citation type="journal article" date="2023" name="Insect Mol. Biol.">
        <title>Genome sequencing provides insights into the evolution of gene families encoding plant cell wall-degrading enzymes in longhorned beetles.</title>
        <authorList>
            <person name="Shin N.R."/>
            <person name="Okamura Y."/>
            <person name="Kirsch R."/>
            <person name="Pauchet Y."/>
        </authorList>
    </citation>
    <scope>NUCLEOTIDE SEQUENCE</scope>
    <source>
        <strain evidence="2">AMC_N1</strain>
    </source>
</reference>
<organism evidence="2 3">
    <name type="scientific">Aromia moschata</name>
    <dbReference type="NCBI Taxonomy" id="1265417"/>
    <lineage>
        <taxon>Eukaryota</taxon>
        <taxon>Metazoa</taxon>
        <taxon>Ecdysozoa</taxon>
        <taxon>Arthropoda</taxon>
        <taxon>Hexapoda</taxon>
        <taxon>Insecta</taxon>
        <taxon>Pterygota</taxon>
        <taxon>Neoptera</taxon>
        <taxon>Endopterygota</taxon>
        <taxon>Coleoptera</taxon>
        <taxon>Polyphaga</taxon>
        <taxon>Cucujiformia</taxon>
        <taxon>Chrysomeloidea</taxon>
        <taxon>Cerambycidae</taxon>
        <taxon>Cerambycinae</taxon>
        <taxon>Callichromatini</taxon>
        <taxon>Aromia</taxon>
    </lineage>
</organism>
<gene>
    <name evidence="2" type="ORF">NQ318_002878</name>
</gene>
<feature type="signal peptide" evidence="1">
    <location>
        <begin position="1"/>
        <end position="22"/>
    </location>
</feature>
<dbReference type="Proteomes" id="UP001162162">
    <property type="component" value="Unassembled WGS sequence"/>
</dbReference>
<evidence type="ECO:0000256" key="1">
    <source>
        <dbReference type="SAM" id="SignalP"/>
    </source>
</evidence>
<evidence type="ECO:0000313" key="2">
    <source>
        <dbReference type="EMBL" id="KAJ8947352.1"/>
    </source>
</evidence>
<protein>
    <submittedName>
        <fullName evidence="2">Uncharacterized protein</fullName>
    </submittedName>
</protein>
<comment type="caution">
    <text evidence="2">The sequence shown here is derived from an EMBL/GenBank/DDBJ whole genome shotgun (WGS) entry which is preliminary data.</text>
</comment>
<dbReference type="EMBL" id="JAPWTK010000163">
    <property type="protein sequence ID" value="KAJ8947352.1"/>
    <property type="molecule type" value="Genomic_DNA"/>
</dbReference>